<proteinExistence type="predicted"/>
<accession>A0AAV4I3R1</accession>
<gene>
    <name evidence="2" type="ORF">ElyMa_006491600</name>
</gene>
<organism evidence="2 3">
    <name type="scientific">Elysia marginata</name>
    <dbReference type="NCBI Taxonomy" id="1093978"/>
    <lineage>
        <taxon>Eukaryota</taxon>
        <taxon>Metazoa</taxon>
        <taxon>Spiralia</taxon>
        <taxon>Lophotrochozoa</taxon>
        <taxon>Mollusca</taxon>
        <taxon>Gastropoda</taxon>
        <taxon>Heterobranchia</taxon>
        <taxon>Euthyneura</taxon>
        <taxon>Panpulmonata</taxon>
        <taxon>Sacoglossa</taxon>
        <taxon>Placobranchoidea</taxon>
        <taxon>Plakobranchidae</taxon>
        <taxon>Elysia</taxon>
    </lineage>
</organism>
<dbReference type="EMBL" id="BMAT01013026">
    <property type="protein sequence ID" value="GFS04261.1"/>
    <property type="molecule type" value="Genomic_DNA"/>
</dbReference>
<protein>
    <submittedName>
        <fullName evidence="2">Uncharacterized protein</fullName>
    </submittedName>
</protein>
<sequence>MECTKRFLSSQSWGRWNISASPSHSPTVLPFPTVFPPSQPAPGDSDSGDMDNDLGSAKSGDPRGCPLSPLVFTNGTKCVASPPSPEPTKAAKGRKCNGLAGPPSGGLPGK</sequence>
<evidence type="ECO:0000256" key="1">
    <source>
        <dbReference type="SAM" id="MobiDB-lite"/>
    </source>
</evidence>
<dbReference type="AlphaFoldDB" id="A0AAV4I3R1"/>
<feature type="compositionally biased region" description="Polar residues" evidence="1">
    <location>
        <begin position="7"/>
        <end position="24"/>
    </location>
</feature>
<evidence type="ECO:0000313" key="3">
    <source>
        <dbReference type="Proteomes" id="UP000762676"/>
    </source>
</evidence>
<reference evidence="2 3" key="1">
    <citation type="journal article" date="2021" name="Elife">
        <title>Chloroplast acquisition without the gene transfer in kleptoplastic sea slugs, Plakobranchus ocellatus.</title>
        <authorList>
            <person name="Maeda T."/>
            <person name="Takahashi S."/>
            <person name="Yoshida T."/>
            <person name="Shimamura S."/>
            <person name="Takaki Y."/>
            <person name="Nagai Y."/>
            <person name="Toyoda A."/>
            <person name="Suzuki Y."/>
            <person name="Arimoto A."/>
            <person name="Ishii H."/>
            <person name="Satoh N."/>
            <person name="Nishiyama T."/>
            <person name="Hasebe M."/>
            <person name="Maruyama T."/>
            <person name="Minagawa J."/>
            <person name="Obokata J."/>
            <person name="Shigenobu S."/>
        </authorList>
    </citation>
    <scope>NUCLEOTIDE SEQUENCE [LARGE SCALE GENOMIC DNA]</scope>
</reference>
<keyword evidence="3" id="KW-1185">Reference proteome</keyword>
<comment type="caution">
    <text evidence="2">The sequence shown here is derived from an EMBL/GenBank/DDBJ whole genome shotgun (WGS) entry which is preliminary data.</text>
</comment>
<feature type="region of interest" description="Disordered" evidence="1">
    <location>
        <begin position="1"/>
        <end position="110"/>
    </location>
</feature>
<name>A0AAV4I3R1_9GAST</name>
<evidence type="ECO:0000313" key="2">
    <source>
        <dbReference type="EMBL" id="GFS04261.1"/>
    </source>
</evidence>
<dbReference type="Proteomes" id="UP000762676">
    <property type="component" value="Unassembled WGS sequence"/>
</dbReference>